<feature type="domain" description="Radical SAM core" evidence="5">
    <location>
        <begin position="10"/>
        <end position="236"/>
    </location>
</feature>
<dbReference type="SMART" id="SM00729">
    <property type="entry name" value="Elp3"/>
    <property type="match status" value="1"/>
</dbReference>
<keyword evidence="1" id="KW-0949">S-adenosyl-L-methionine</keyword>
<dbReference type="PANTHER" id="PTHR13932:SF5">
    <property type="entry name" value="RADICAL S-ADENOSYL METHIONINE DOMAIN-CONTAINING PROTEIN 1, MITOCHONDRIAL"/>
    <property type="match status" value="1"/>
</dbReference>
<dbReference type="GO" id="GO:0005737">
    <property type="term" value="C:cytoplasm"/>
    <property type="evidence" value="ECO:0007669"/>
    <property type="project" value="TreeGrafter"/>
</dbReference>
<evidence type="ECO:0000313" key="6">
    <source>
        <dbReference type="EMBL" id="GAI46365.1"/>
    </source>
</evidence>
<comment type="caution">
    <text evidence="6">The sequence shown here is derived from an EMBL/GenBank/DDBJ whole genome shotgun (WGS) entry which is preliminary data.</text>
</comment>
<dbReference type="SFLD" id="SFLDS00029">
    <property type="entry name" value="Radical_SAM"/>
    <property type="match status" value="1"/>
</dbReference>
<reference evidence="6" key="1">
    <citation type="journal article" date="2014" name="Front. Microbiol.">
        <title>High frequency of phylogenetically diverse reductive dehalogenase-homologous genes in deep subseafloor sedimentary metagenomes.</title>
        <authorList>
            <person name="Kawai M."/>
            <person name="Futagami T."/>
            <person name="Toyoda A."/>
            <person name="Takaki Y."/>
            <person name="Nishi S."/>
            <person name="Hori S."/>
            <person name="Arai W."/>
            <person name="Tsubouchi T."/>
            <person name="Morono Y."/>
            <person name="Uchiyama I."/>
            <person name="Ito T."/>
            <person name="Fujiyama A."/>
            <person name="Inagaki F."/>
            <person name="Takami H."/>
        </authorList>
    </citation>
    <scope>NUCLEOTIDE SEQUENCE</scope>
    <source>
        <strain evidence="6">Expedition CK06-06</strain>
    </source>
</reference>
<evidence type="ECO:0000256" key="2">
    <source>
        <dbReference type="ARBA" id="ARBA00022723"/>
    </source>
</evidence>
<keyword evidence="3" id="KW-0408">Iron</keyword>
<dbReference type="PROSITE" id="PS51918">
    <property type="entry name" value="RADICAL_SAM"/>
    <property type="match status" value="1"/>
</dbReference>
<dbReference type="GO" id="GO:0046872">
    <property type="term" value="F:metal ion binding"/>
    <property type="evidence" value="ECO:0007669"/>
    <property type="project" value="UniProtKB-KW"/>
</dbReference>
<dbReference type="PANTHER" id="PTHR13932">
    <property type="entry name" value="COPROPORPHYRINIGEN III OXIDASE"/>
    <property type="match status" value="1"/>
</dbReference>
<keyword evidence="2" id="KW-0479">Metal-binding</keyword>
<dbReference type="GO" id="GO:0006779">
    <property type="term" value="P:porphyrin-containing compound biosynthetic process"/>
    <property type="evidence" value="ECO:0007669"/>
    <property type="project" value="TreeGrafter"/>
</dbReference>
<dbReference type="AlphaFoldDB" id="X1Q5K6"/>
<evidence type="ECO:0000256" key="4">
    <source>
        <dbReference type="ARBA" id="ARBA00023014"/>
    </source>
</evidence>
<gene>
    <name evidence="6" type="ORF">S06H3_39880</name>
</gene>
<evidence type="ECO:0000256" key="1">
    <source>
        <dbReference type="ARBA" id="ARBA00022691"/>
    </source>
</evidence>
<dbReference type="SUPFAM" id="SSF102114">
    <property type="entry name" value="Radical SAM enzymes"/>
    <property type="match status" value="1"/>
</dbReference>
<dbReference type="InterPro" id="IPR007197">
    <property type="entry name" value="rSAM"/>
</dbReference>
<name>X1Q5K6_9ZZZZ</name>
<feature type="non-terminal residue" evidence="6">
    <location>
        <position position="236"/>
    </location>
</feature>
<dbReference type="GO" id="GO:0051539">
    <property type="term" value="F:4 iron, 4 sulfur cluster binding"/>
    <property type="evidence" value="ECO:0007669"/>
    <property type="project" value="TreeGrafter"/>
</dbReference>
<dbReference type="InterPro" id="IPR006638">
    <property type="entry name" value="Elp3/MiaA/NifB-like_rSAM"/>
</dbReference>
<dbReference type="Pfam" id="PF04055">
    <property type="entry name" value="Radical_SAM"/>
    <property type="match status" value="1"/>
</dbReference>
<dbReference type="SFLD" id="SFLDG01065">
    <property type="entry name" value="anaerobic_coproporphyrinogen-I"/>
    <property type="match status" value="1"/>
</dbReference>
<dbReference type="InterPro" id="IPR013785">
    <property type="entry name" value="Aldolase_TIM"/>
</dbReference>
<dbReference type="EMBL" id="BARV01024429">
    <property type="protein sequence ID" value="GAI46365.1"/>
    <property type="molecule type" value="Genomic_DNA"/>
</dbReference>
<dbReference type="Gene3D" id="3.20.20.70">
    <property type="entry name" value="Aldolase class I"/>
    <property type="match status" value="1"/>
</dbReference>
<sequence length="236" mass="26063">MEVGSGSTPSLTSSTAGIYIHVPFCRAKCLYCDFYSLADRDNAMDRLVGCIVEEIYGAADRARDWQFDTMYIGGGTPSLLTPRHLERIVTALQQALGLGHVMEFTLEANPGEAPEEKLRAFRDLGVNRLSLGFQSFDPGLLEFLGRLHDPRDCYRTFDAARRAGFNNINTDLLFNIPGQTLRRWQSDLAALVELGPEHISAYSLTVEKGTPLHGMVAAGEVSMPREDLDAAMYARA</sequence>
<evidence type="ECO:0000259" key="5">
    <source>
        <dbReference type="PROSITE" id="PS51918"/>
    </source>
</evidence>
<proteinExistence type="predicted"/>
<evidence type="ECO:0000256" key="3">
    <source>
        <dbReference type="ARBA" id="ARBA00023004"/>
    </source>
</evidence>
<protein>
    <recommendedName>
        <fullName evidence="5">Radical SAM core domain-containing protein</fullName>
    </recommendedName>
</protein>
<dbReference type="InterPro" id="IPR034505">
    <property type="entry name" value="Coproporphyrinogen-III_oxidase"/>
</dbReference>
<dbReference type="GO" id="GO:0003824">
    <property type="term" value="F:catalytic activity"/>
    <property type="evidence" value="ECO:0007669"/>
    <property type="project" value="InterPro"/>
</dbReference>
<dbReference type="CDD" id="cd01335">
    <property type="entry name" value="Radical_SAM"/>
    <property type="match status" value="1"/>
</dbReference>
<organism evidence="6">
    <name type="scientific">marine sediment metagenome</name>
    <dbReference type="NCBI Taxonomy" id="412755"/>
    <lineage>
        <taxon>unclassified sequences</taxon>
        <taxon>metagenomes</taxon>
        <taxon>ecological metagenomes</taxon>
    </lineage>
</organism>
<keyword evidence="4" id="KW-0411">Iron-sulfur</keyword>
<dbReference type="InterPro" id="IPR058240">
    <property type="entry name" value="rSAM_sf"/>
</dbReference>
<accession>X1Q5K6</accession>